<dbReference type="Proteomes" id="UP000886890">
    <property type="component" value="Unassembled WGS sequence"/>
</dbReference>
<dbReference type="InterPro" id="IPR000032">
    <property type="entry name" value="HPr-like"/>
</dbReference>
<dbReference type="SUPFAM" id="SSF55594">
    <property type="entry name" value="HPr-like"/>
    <property type="match status" value="1"/>
</dbReference>
<reference evidence="2" key="1">
    <citation type="journal article" date="2021" name="PeerJ">
        <title>Extensive microbial diversity within the chicken gut microbiome revealed by metagenomics and culture.</title>
        <authorList>
            <person name="Gilroy R."/>
            <person name="Ravi A."/>
            <person name="Getino M."/>
            <person name="Pursley I."/>
            <person name="Horton D.L."/>
            <person name="Alikhan N.F."/>
            <person name="Baker D."/>
            <person name="Gharbi K."/>
            <person name="Hall N."/>
            <person name="Watson M."/>
            <person name="Adriaenssens E.M."/>
            <person name="Foster-Nyarko E."/>
            <person name="Jarju S."/>
            <person name="Secka A."/>
            <person name="Antonio M."/>
            <person name="Oren A."/>
            <person name="Chaudhuri R.R."/>
            <person name="La Ragione R."/>
            <person name="Hildebrand F."/>
            <person name="Pallen M.J."/>
        </authorList>
    </citation>
    <scope>NUCLEOTIDE SEQUENCE</scope>
    <source>
        <strain evidence="2">CHK183-1962</strain>
    </source>
</reference>
<feature type="domain" description="HPr" evidence="1">
    <location>
        <begin position="14"/>
        <end position="65"/>
    </location>
</feature>
<comment type="caution">
    <text evidence="2">The sequence shown here is derived from an EMBL/GenBank/DDBJ whole genome shotgun (WGS) entry which is preliminary data.</text>
</comment>
<name>A0A9D2BIY6_9FIRM</name>
<gene>
    <name evidence="2" type="ORF">H9734_06220</name>
</gene>
<sequence>MNTMNVLLSTQEDAVKFVRTVSKYPFDVDLSEGSNIIDAKSILGVLSVAVGRMMQLKIHTENPEELCSELQTYLA</sequence>
<accession>A0A9D2BIY6</accession>
<dbReference type="Gene3D" id="3.30.1340.10">
    <property type="entry name" value="HPr-like"/>
    <property type="match status" value="1"/>
</dbReference>
<dbReference type="Pfam" id="PF00381">
    <property type="entry name" value="PTS-HPr"/>
    <property type="match status" value="1"/>
</dbReference>
<reference evidence="2" key="2">
    <citation type="submission" date="2021-04" db="EMBL/GenBank/DDBJ databases">
        <authorList>
            <person name="Gilroy R."/>
        </authorList>
    </citation>
    <scope>NUCLEOTIDE SEQUENCE</scope>
    <source>
        <strain evidence="2">CHK183-1962</strain>
    </source>
</reference>
<organism evidence="2 3">
    <name type="scientific">Candidatus Fusicatenibacter merdavium</name>
    <dbReference type="NCBI Taxonomy" id="2838600"/>
    <lineage>
        <taxon>Bacteria</taxon>
        <taxon>Bacillati</taxon>
        <taxon>Bacillota</taxon>
        <taxon>Clostridia</taxon>
        <taxon>Lachnospirales</taxon>
        <taxon>Lachnospiraceae</taxon>
        <taxon>Fusicatenibacter</taxon>
    </lineage>
</organism>
<proteinExistence type="predicted"/>
<dbReference type="AlphaFoldDB" id="A0A9D2BIY6"/>
<dbReference type="InterPro" id="IPR035895">
    <property type="entry name" value="HPr-like_sf"/>
</dbReference>
<evidence type="ECO:0000259" key="1">
    <source>
        <dbReference type="Pfam" id="PF00381"/>
    </source>
</evidence>
<evidence type="ECO:0000313" key="2">
    <source>
        <dbReference type="EMBL" id="HIX77172.1"/>
    </source>
</evidence>
<protein>
    <submittedName>
        <fullName evidence="2">HPr family phosphocarrier protein</fullName>
    </submittedName>
</protein>
<dbReference type="EMBL" id="DXEK01000102">
    <property type="protein sequence ID" value="HIX77172.1"/>
    <property type="molecule type" value="Genomic_DNA"/>
</dbReference>
<evidence type="ECO:0000313" key="3">
    <source>
        <dbReference type="Proteomes" id="UP000886890"/>
    </source>
</evidence>